<feature type="compositionally biased region" description="Low complexity" evidence="6">
    <location>
        <begin position="1005"/>
        <end position="1018"/>
    </location>
</feature>
<dbReference type="InterPro" id="IPR046341">
    <property type="entry name" value="SET_dom_sf"/>
</dbReference>
<evidence type="ECO:0000259" key="7">
    <source>
        <dbReference type="PROSITE" id="PS50016"/>
    </source>
</evidence>
<feature type="compositionally biased region" description="Pro residues" evidence="6">
    <location>
        <begin position="1121"/>
        <end position="1131"/>
    </location>
</feature>
<feature type="compositionally biased region" description="Low complexity" evidence="6">
    <location>
        <begin position="658"/>
        <end position="715"/>
    </location>
</feature>
<feature type="region of interest" description="Disordered" evidence="6">
    <location>
        <begin position="607"/>
        <end position="787"/>
    </location>
</feature>
<evidence type="ECO:0000256" key="6">
    <source>
        <dbReference type="SAM" id="MobiDB-lite"/>
    </source>
</evidence>
<evidence type="ECO:0000313" key="8">
    <source>
        <dbReference type="EMBL" id="KAF5347350.1"/>
    </source>
</evidence>
<dbReference type="SUPFAM" id="SSF57903">
    <property type="entry name" value="FYVE/PHD zinc finger"/>
    <property type="match status" value="1"/>
</dbReference>
<feature type="region of interest" description="Disordered" evidence="6">
    <location>
        <begin position="479"/>
        <end position="593"/>
    </location>
</feature>
<feature type="compositionally biased region" description="Basic and acidic residues" evidence="6">
    <location>
        <begin position="639"/>
        <end position="654"/>
    </location>
</feature>
<feature type="compositionally biased region" description="Low complexity" evidence="6">
    <location>
        <begin position="723"/>
        <end position="733"/>
    </location>
</feature>
<keyword evidence="1" id="KW-0479">Metal-binding</keyword>
<proteinExistence type="predicted"/>
<keyword evidence="3" id="KW-0862">Zinc</keyword>
<dbReference type="PROSITE" id="PS50016">
    <property type="entry name" value="ZF_PHD_2"/>
    <property type="match status" value="1"/>
</dbReference>
<feature type="region of interest" description="Disordered" evidence="6">
    <location>
        <begin position="1067"/>
        <end position="1095"/>
    </location>
</feature>
<feature type="compositionally biased region" description="Low complexity" evidence="6">
    <location>
        <begin position="1619"/>
        <end position="1628"/>
    </location>
</feature>
<feature type="compositionally biased region" description="Low complexity" evidence="6">
    <location>
        <begin position="1492"/>
        <end position="1510"/>
    </location>
</feature>
<feature type="compositionally biased region" description="Basic and acidic residues" evidence="6">
    <location>
        <begin position="813"/>
        <end position="834"/>
    </location>
</feature>
<dbReference type="PANTHER" id="PTHR46462:SF3">
    <property type="entry name" value="UPSET, ISOFORM A"/>
    <property type="match status" value="1"/>
</dbReference>
<dbReference type="InterPro" id="IPR019787">
    <property type="entry name" value="Znf_PHD-finger"/>
</dbReference>
<gene>
    <name evidence="8" type="ORF">D9756_010001</name>
</gene>
<dbReference type="Gene3D" id="3.30.40.10">
    <property type="entry name" value="Zinc/RING finger domain, C3HC4 (zinc finger)"/>
    <property type="match status" value="1"/>
</dbReference>
<feature type="compositionally biased region" description="Low complexity" evidence="6">
    <location>
        <begin position="1073"/>
        <end position="1090"/>
    </location>
</feature>
<feature type="region of interest" description="Disordered" evidence="6">
    <location>
        <begin position="1265"/>
        <end position="1288"/>
    </location>
</feature>
<dbReference type="CDD" id="cd15550">
    <property type="entry name" value="PHD_MLL5"/>
    <property type="match status" value="1"/>
</dbReference>
<evidence type="ECO:0000313" key="9">
    <source>
        <dbReference type="Proteomes" id="UP000559027"/>
    </source>
</evidence>
<dbReference type="SMART" id="SM00317">
    <property type="entry name" value="SET"/>
    <property type="match status" value="1"/>
</dbReference>
<feature type="compositionally biased region" description="Low complexity" evidence="6">
    <location>
        <begin position="576"/>
        <end position="593"/>
    </location>
</feature>
<dbReference type="GO" id="GO:0006325">
    <property type="term" value="P:chromatin organization"/>
    <property type="evidence" value="ECO:0007669"/>
    <property type="project" value="UniProtKB-KW"/>
</dbReference>
<dbReference type="Pfam" id="PF00856">
    <property type="entry name" value="SET"/>
    <property type="match status" value="1"/>
</dbReference>
<feature type="compositionally biased region" description="Basic and acidic residues" evidence="6">
    <location>
        <begin position="1820"/>
        <end position="1882"/>
    </location>
</feature>
<feature type="compositionally biased region" description="Basic residues" evidence="6">
    <location>
        <begin position="527"/>
        <end position="543"/>
    </location>
</feature>
<feature type="compositionally biased region" description="Basic and acidic residues" evidence="6">
    <location>
        <begin position="1161"/>
        <end position="1242"/>
    </location>
</feature>
<organism evidence="8 9">
    <name type="scientific">Leucocoprinus leucothites</name>
    <dbReference type="NCBI Taxonomy" id="201217"/>
    <lineage>
        <taxon>Eukaryota</taxon>
        <taxon>Fungi</taxon>
        <taxon>Dikarya</taxon>
        <taxon>Basidiomycota</taxon>
        <taxon>Agaricomycotina</taxon>
        <taxon>Agaricomycetes</taxon>
        <taxon>Agaricomycetidae</taxon>
        <taxon>Agaricales</taxon>
        <taxon>Agaricineae</taxon>
        <taxon>Agaricaceae</taxon>
        <taxon>Leucocoprinus</taxon>
    </lineage>
</organism>
<feature type="compositionally biased region" description="Basic and acidic residues" evidence="6">
    <location>
        <begin position="1019"/>
        <end position="1032"/>
    </location>
</feature>
<feature type="compositionally biased region" description="Low complexity" evidence="6">
    <location>
        <begin position="1731"/>
        <end position="1763"/>
    </location>
</feature>
<sequence>MEGAVGVKRKAGSTADTDDGDGDANAIRCICGSKHDDGFSIACDKCSRWVHAACFGIVNAKDVPEVWKCWLCEVKPAEGVEKRPQRTGRGTGGNRVRRASALASEPVNKRRRRPSIRQPMPHDTDELDVQEPAMHAYVQISVDNVPHSDARARLGRYAKHWRGLSALTQDPPKTVVRQIPAADNHFLNPYSNASVRPPAYALHTTAPIRRDELIAPYTSTITPSSSYLADPLNAYAHLGMPKPFVHLIGPPLNLALDARISGDKSRFVRNGCRPNAVLRPTICSDSERLAFGVFALRDLRPDEEIILGWEWDDGNAVHSLPALIETPHIFPTLPSSSTSDSPQQIQRLRHQMSNILHSLSSTFTTCACGSKAKDCALNQMAAFVDAGAVHSDSPLSPSLTALLPLPGEKLDLGPLVGKQRGFRTRERLPFSSGMGGVEMDVDVVEPVVGKGKGKEKANDFIHESDVVERSTLLSTTPLSTCVAPPRIQRSSSRTSTSSFERHPTPLPEPDPPPDHARNTDDEDRMPPKLRRQWKQRHRKRRHVGLGIQIDGNPIASSSKFRLDDVREMPPPPLPDASSAMASTSSTPALTSLPSSHDLANLRLASFDGTSPSTPFSRLSLASSSRLDGQSPYQPWAPFVRKETPEDAVDDKMDIDIQPTSTIPITSPPHISASPHSPPTSVSPRTPSPSGSRSRSRSTTTQEKSKSTSPSPSPRSRSGRRRVSASPTSTAITTPPSPRDSKLPDVVPLPVPTPSPPHTTTVTTEEIQESPESPPEISIDTPSPELLPQELPSLETSVVKEVVEEIVKPVALEDKQTSRVADEFKMEVDGDERMRLTTPTPTADERSLSPLSPLRSSPKLLQKDSLSPPNKTSPLPPPRSESPSLTLNAVMRSIFHESATSDVPRSTSPSFPGLSAPQPASTSSPRPIPLSPPRASSPTLSRRSVSPLPASLSDTGAKSIPVPVPSSPSISKSTSTLTSAQDPPQPTSPSTSSNSLAKSPTPPPTSSATVSTANNSGAAGDRKVKLSLKDFAARKKKQRAEKEEGEVEESELKFPGLVTSVSSVVTTADSAKLTPNPSSPSKTPTTTASISQRPSLVTERTAEFWRGQMLPSSIFGFNLTSPSPPPPIPPVPTSSNNATDNLPAWSLFGCSQPTPAPTPAQRAEERWKEKEKEYMEQLKVEQQRSEKLRLERETQERLAKEEREEKERARKEKERLERLEKEREEERERIERDKEQREKAEELKVERERAEREWLEMQRRERERLERERMEVERAEQRAEEERLERERLEEEHVKREKLEVEKFMQEMAKERFEMAKLESESLQRQERIRKSMSAVNSAEDPELDEQLYVDLQLEQSKEALAMETPAQREERAKNVRNLAKVKVREIRARKQKEREEKERMAKERSEMERAEREKRDNELRNRSRGVCLTRLILVFLSTSHRAGMEVQAKQEVVEPKVSLPVVKGWSPMNGVEATSVSSPNAARFPAREKVETSTVSSTTPSTTVMATTAPTPVPTQRPKPTVSPFNRFPYVNSSSGELIPVPTGPRSLRKTMPAPPSAPAAMRNTFSHMNIPRPPAGTPTAPASLSKLSSSPAPPPATQGPPPPPTTSPPPQPPPPPVSLTLSNSSSTKATPMSFGFSAPFGARSSSSLKASTSLPAPPHLSTSSIHKPSTLPGFVAATLPTTSYSVNTTLPSSQGQTTSKPSIITNSTSPTPPPPSSTSTTATHRPRPLTINSNTPSTTNSSTPTSSTPATPTISAPTFTPTIPVPPEAGLPSRPPPGLGLPPHPGLHHNISSASRMSMMATSISSSTSSSVRKAKYTNHRDDRDRDRDRERGRDRESSWDRDDVDRYDGRDRDWDRDQDRSREGDRYRPRDRHRDWERDR</sequence>
<feature type="compositionally biased region" description="Low complexity" evidence="6">
    <location>
        <begin position="966"/>
        <end position="998"/>
    </location>
</feature>
<dbReference type="Proteomes" id="UP000559027">
    <property type="component" value="Unassembled WGS sequence"/>
</dbReference>
<accession>A0A8H5FRW1</accession>
<keyword evidence="2 5" id="KW-0863">Zinc-finger</keyword>
<dbReference type="PROSITE" id="PS01359">
    <property type="entry name" value="ZF_PHD_1"/>
    <property type="match status" value="1"/>
</dbReference>
<feature type="region of interest" description="Disordered" evidence="6">
    <location>
        <begin position="80"/>
        <end position="122"/>
    </location>
</feature>
<dbReference type="GO" id="GO:0034967">
    <property type="term" value="C:Set3 complex"/>
    <property type="evidence" value="ECO:0007669"/>
    <property type="project" value="TreeGrafter"/>
</dbReference>
<feature type="compositionally biased region" description="Polar residues" evidence="6">
    <location>
        <begin position="897"/>
        <end position="909"/>
    </location>
</feature>
<dbReference type="InterPro" id="IPR019786">
    <property type="entry name" value="Zinc_finger_PHD-type_CS"/>
</dbReference>
<feature type="region of interest" description="Disordered" evidence="6">
    <location>
        <begin position="1115"/>
        <end position="1242"/>
    </location>
</feature>
<dbReference type="InterPro" id="IPR011011">
    <property type="entry name" value="Znf_FYVE_PHD"/>
</dbReference>
<feature type="compositionally biased region" description="Pro residues" evidence="6">
    <location>
        <begin position="1592"/>
        <end position="1618"/>
    </location>
</feature>
<dbReference type="SMART" id="SM00249">
    <property type="entry name" value="PHD"/>
    <property type="match status" value="1"/>
</dbReference>
<keyword evidence="9" id="KW-1185">Reference proteome</keyword>
<dbReference type="GO" id="GO:0070210">
    <property type="term" value="C:Rpd3L-Expanded complex"/>
    <property type="evidence" value="ECO:0007669"/>
    <property type="project" value="TreeGrafter"/>
</dbReference>
<feature type="compositionally biased region" description="Polar residues" evidence="6">
    <location>
        <begin position="1680"/>
        <end position="1697"/>
    </location>
</feature>
<feature type="compositionally biased region" description="Low complexity" evidence="6">
    <location>
        <begin position="1645"/>
        <end position="1655"/>
    </location>
</feature>
<feature type="compositionally biased region" description="Low complexity" evidence="6">
    <location>
        <begin position="1578"/>
        <end position="1591"/>
    </location>
</feature>
<feature type="region of interest" description="Disordered" evidence="6">
    <location>
        <begin position="1389"/>
        <end position="1419"/>
    </location>
</feature>
<name>A0A8H5FRW1_9AGAR</name>
<feature type="compositionally biased region" description="Low complexity" evidence="6">
    <location>
        <begin position="489"/>
        <end position="498"/>
    </location>
</feature>
<feature type="compositionally biased region" description="Low complexity" evidence="6">
    <location>
        <begin position="616"/>
        <end position="626"/>
    </location>
</feature>
<evidence type="ECO:0000256" key="1">
    <source>
        <dbReference type="ARBA" id="ARBA00022723"/>
    </source>
</evidence>
<feature type="compositionally biased region" description="Pro residues" evidence="6">
    <location>
        <begin position="1764"/>
        <end position="1786"/>
    </location>
</feature>
<evidence type="ECO:0000256" key="4">
    <source>
        <dbReference type="ARBA" id="ARBA00022853"/>
    </source>
</evidence>
<feature type="compositionally biased region" description="Low complexity" evidence="6">
    <location>
        <begin position="1789"/>
        <end position="1812"/>
    </location>
</feature>
<feature type="compositionally biased region" description="Pro residues" evidence="6">
    <location>
        <begin position="746"/>
        <end position="756"/>
    </location>
</feature>
<feature type="region of interest" description="Disordered" evidence="6">
    <location>
        <begin position="1473"/>
        <end position="1882"/>
    </location>
</feature>
<dbReference type="OrthoDB" id="79252at2759"/>
<feature type="domain" description="PHD-type" evidence="7">
    <location>
        <begin position="26"/>
        <end position="75"/>
    </location>
</feature>
<dbReference type="InterPro" id="IPR001214">
    <property type="entry name" value="SET_dom"/>
</dbReference>
<feature type="compositionally biased region" description="Low complexity" evidence="6">
    <location>
        <begin position="1698"/>
        <end position="1710"/>
    </location>
</feature>
<reference evidence="8 9" key="1">
    <citation type="journal article" date="2020" name="ISME J.">
        <title>Uncovering the hidden diversity of litter-decomposition mechanisms in mushroom-forming fungi.</title>
        <authorList>
            <person name="Floudas D."/>
            <person name="Bentzer J."/>
            <person name="Ahren D."/>
            <person name="Johansson T."/>
            <person name="Persson P."/>
            <person name="Tunlid A."/>
        </authorList>
    </citation>
    <scope>NUCLEOTIDE SEQUENCE [LARGE SCALE GENOMIC DNA]</scope>
    <source>
        <strain evidence="8 9">CBS 146.42</strain>
    </source>
</reference>
<dbReference type="Pfam" id="PF20826">
    <property type="entry name" value="PHD_5"/>
    <property type="match status" value="1"/>
</dbReference>
<dbReference type="Gene3D" id="2.170.270.10">
    <property type="entry name" value="SET domain"/>
    <property type="match status" value="1"/>
</dbReference>
<feature type="compositionally biased region" description="Low complexity" evidence="6">
    <location>
        <begin position="774"/>
        <end position="787"/>
    </location>
</feature>
<dbReference type="GO" id="GO:0008270">
    <property type="term" value="F:zinc ion binding"/>
    <property type="evidence" value="ECO:0007669"/>
    <property type="project" value="UniProtKB-KW"/>
</dbReference>
<comment type="caution">
    <text evidence="8">The sequence shown here is derived from an EMBL/GenBank/DDBJ whole genome shotgun (WGS) entry which is preliminary data.</text>
</comment>
<dbReference type="PANTHER" id="PTHR46462">
    <property type="entry name" value="UPSET, ISOFORM A"/>
    <property type="match status" value="1"/>
</dbReference>
<dbReference type="InterPro" id="IPR013083">
    <property type="entry name" value="Znf_RING/FYVE/PHD"/>
</dbReference>
<protein>
    <recommendedName>
        <fullName evidence="7">PHD-type domain-containing protein</fullName>
    </recommendedName>
</protein>
<dbReference type="GO" id="GO:0006355">
    <property type="term" value="P:regulation of DNA-templated transcription"/>
    <property type="evidence" value="ECO:0007669"/>
    <property type="project" value="TreeGrafter"/>
</dbReference>
<dbReference type="InterPro" id="IPR001965">
    <property type="entry name" value="Znf_PHD"/>
</dbReference>
<feature type="region of interest" description="Disordered" evidence="6">
    <location>
        <begin position="813"/>
        <end position="1053"/>
    </location>
</feature>
<feature type="compositionally biased region" description="Low complexity" evidence="6">
    <location>
        <begin position="847"/>
        <end position="872"/>
    </location>
</feature>
<dbReference type="SUPFAM" id="SSF82199">
    <property type="entry name" value="SET domain"/>
    <property type="match status" value="1"/>
</dbReference>
<evidence type="ECO:0000256" key="5">
    <source>
        <dbReference type="PROSITE-ProRule" id="PRU00146"/>
    </source>
</evidence>
<evidence type="ECO:0000256" key="3">
    <source>
        <dbReference type="ARBA" id="ARBA00022833"/>
    </source>
</evidence>
<keyword evidence="4" id="KW-0156">Chromatin regulator</keyword>
<dbReference type="EMBL" id="JAACJO010000026">
    <property type="protein sequence ID" value="KAF5347350.1"/>
    <property type="molecule type" value="Genomic_DNA"/>
</dbReference>
<evidence type="ECO:0000256" key="2">
    <source>
        <dbReference type="ARBA" id="ARBA00022771"/>
    </source>
</evidence>